<dbReference type="SMART" id="SM00829">
    <property type="entry name" value="PKS_ER"/>
    <property type="match status" value="1"/>
</dbReference>
<dbReference type="GO" id="GO:0070402">
    <property type="term" value="F:NADPH binding"/>
    <property type="evidence" value="ECO:0007669"/>
    <property type="project" value="TreeGrafter"/>
</dbReference>
<gene>
    <name evidence="4" type="ORF">FC90_GL000087</name>
</gene>
<accession>A0AA89L4F5</accession>
<reference evidence="4 5" key="1">
    <citation type="journal article" date="2015" name="Genome Announc.">
        <title>Expanding the biotechnology potential of lactobacilli through comparative genomics of 213 strains and associated genera.</title>
        <authorList>
            <person name="Sun Z."/>
            <person name="Harris H.M."/>
            <person name="McCann A."/>
            <person name="Guo C."/>
            <person name="Argimon S."/>
            <person name="Zhang W."/>
            <person name="Yang X."/>
            <person name="Jeffery I.B."/>
            <person name="Cooney J.C."/>
            <person name="Kagawa T.F."/>
            <person name="Liu W."/>
            <person name="Song Y."/>
            <person name="Salvetti E."/>
            <person name="Wrobel A."/>
            <person name="Rasinkangas P."/>
            <person name="Parkhill J."/>
            <person name="Rea M.C."/>
            <person name="O'Sullivan O."/>
            <person name="Ritari J."/>
            <person name="Douillard F.P."/>
            <person name="Paul Ross R."/>
            <person name="Yang R."/>
            <person name="Briner A.E."/>
            <person name="Felis G.E."/>
            <person name="de Vos W.M."/>
            <person name="Barrangou R."/>
            <person name="Klaenhammer T.R."/>
            <person name="Caufield P.W."/>
            <person name="Cui Y."/>
            <person name="Zhang H."/>
            <person name="O'Toole P.W."/>
        </authorList>
    </citation>
    <scope>NUCLEOTIDE SEQUENCE [LARGE SCALE GENOMIC DNA]</scope>
    <source>
        <strain evidence="4 5">DSM 20719</strain>
    </source>
</reference>
<feature type="domain" description="Enoyl reductase (ER)" evidence="3">
    <location>
        <begin position="10"/>
        <end position="317"/>
    </location>
</feature>
<dbReference type="RefSeq" id="WP_057907991.1">
    <property type="nucleotide sequence ID" value="NZ_AYZB01000009.1"/>
</dbReference>
<name>A0AA89L4F5_9LACO</name>
<dbReference type="PANTHER" id="PTHR48106:SF18">
    <property type="entry name" value="QUINONE OXIDOREDUCTASE PIG3"/>
    <property type="match status" value="1"/>
</dbReference>
<sequence>MKAIIVSKSGGPEVLTYTDVLKPVIKPGWSLVKVMGFGINRSEIFTREGKSPAVQFPRILGIEAVGMITESSNPEQLPVGQKVISIMGEMGRAFDGSYAEYVLLPNEQIYPVESTLSWANLAAIPETFYTAFGIFKSLQITKSDHILVRAATSGVGIAVMKLIKGYDASIPVTGTTRSANKSDQLLAAGFDDVLVTPTPNTLPNESGQFDKIADLIGPAATRDSLQHLTEYGILSATGELGGVWTIDALDPIIDIPNNRYLTGFYSGDVSSSKVQEMLTFIKKYRIDVTPARIFSLAQIQAAHQYLQSQHSFGKVVVTLD</sequence>
<dbReference type="InterPro" id="IPR011032">
    <property type="entry name" value="GroES-like_sf"/>
</dbReference>
<evidence type="ECO:0000313" key="5">
    <source>
        <dbReference type="Proteomes" id="UP000050823"/>
    </source>
</evidence>
<protein>
    <submittedName>
        <fullName evidence="4">Oxidoreductase</fullName>
    </submittedName>
</protein>
<evidence type="ECO:0000256" key="1">
    <source>
        <dbReference type="ARBA" id="ARBA00022857"/>
    </source>
</evidence>
<evidence type="ECO:0000259" key="3">
    <source>
        <dbReference type="SMART" id="SM00829"/>
    </source>
</evidence>
<comment type="caution">
    <text evidence="4">The sequence shown here is derived from an EMBL/GenBank/DDBJ whole genome shotgun (WGS) entry which is preliminary data.</text>
</comment>
<evidence type="ECO:0000313" key="4">
    <source>
        <dbReference type="EMBL" id="KRM23623.1"/>
    </source>
</evidence>
<dbReference type="SUPFAM" id="SSF51735">
    <property type="entry name" value="NAD(P)-binding Rossmann-fold domains"/>
    <property type="match status" value="1"/>
</dbReference>
<proteinExistence type="predicted"/>
<dbReference type="InterPro" id="IPR020843">
    <property type="entry name" value="ER"/>
</dbReference>
<dbReference type="Proteomes" id="UP000050823">
    <property type="component" value="Unassembled WGS sequence"/>
</dbReference>
<dbReference type="PANTHER" id="PTHR48106">
    <property type="entry name" value="QUINONE OXIDOREDUCTASE PIG3-RELATED"/>
    <property type="match status" value="1"/>
</dbReference>
<keyword evidence="1" id="KW-0521">NADP</keyword>
<organism evidence="4 5">
    <name type="scientific">Latilactobacillus graminis DSM 20719</name>
    <dbReference type="NCBI Taxonomy" id="1423752"/>
    <lineage>
        <taxon>Bacteria</taxon>
        <taxon>Bacillati</taxon>
        <taxon>Bacillota</taxon>
        <taxon>Bacilli</taxon>
        <taxon>Lactobacillales</taxon>
        <taxon>Lactobacillaceae</taxon>
        <taxon>Latilactobacillus</taxon>
    </lineage>
</organism>
<dbReference type="Pfam" id="PF08240">
    <property type="entry name" value="ADH_N"/>
    <property type="match status" value="1"/>
</dbReference>
<dbReference type="SUPFAM" id="SSF50129">
    <property type="entry name" value="GroES-like"/>
    <property type="match status" value="1"/>
</dbReference>
<keyword evidence="2" id="KW-0560">Oxidoreductase</keyword>
<dbReference type="Pfam" id="PF13602">
    <property type="entry name" value="ADH_zinc_N_2"/>
    <property type="match status" value="1"/>
</dbReference>
<dbReference type="Gene3D" id="3.90.180.10">
    <property type="entry name" value="Medium-chain alcohol dehydrogenases, catalytic domain"/>
    <property type="match status" value="1"/>
</dbReference>
<dbReference type="InterPro" id="IPR036291">
    <property type="entry name" value="NAD(P)-bd_dom_sf"/>
</dbReference>
<evidence type="ECO:0000256" key="2">
    <source>
        <dbReference type="ARBA" id="ARBA00023002"/>
    </source>
</evidence>
<dbReference type="EMBL" id="AYZB01000009">
    <property type="protein sequence ID" value="KRM23623.1"/>
    <property type="molecule type" value="Genomic_DNA"/>
</dbReference>
<dbReference type="Gene3D" id="3.40.50.720">
    <property type="entry name" value="NAD(P)-binding Rossmann-like Domain"/>
    <property type="match status" value="1"/>
</dbReference>
<dbReference type="InterPro" id="IPR013154">
    <property type="entry name" value="ADH-like_N"/>
</dbReference>
<dbReference type="GO" id="GO:0016651">
    <property type="term" value="F:oxidoreductase activity, acting on NAD(P)H"/>
    <property type="evidence" value="ECO:0007669"/>
    <property type="project" value="TreeGrafter"/>
</dbReference>
<dbReference type="AlphaFoldDB" id="A0AA89L4F5"/>